<organism evidence="4 5">
    <name type="scientific">Microcaecilia unicolor</name>
    <dbReference type="NCBI Taxonomy" id="1415580"/>
    <lineage>
        <taxon>Eukaryota</taxon>
        <taxon>Metazoa</taxon>
        <taxon>Chordata</taxon>
        <taxon>Craniata</taxon>
        <taxon>Vertebrata</taxon>
        <taxon>Euteleostomi</taxon>
        <taxon>Amphibia</taxon>
        <taxon>Gymnophiona</taxon>
        <taxon>Siphonopidae</taxon>
        <taxon>Microcaecilia</taxon>
    </lineage>
</organism>
<dbReference type="InterPro" id="IPR010622">
    <property type="entry name" value="FAST_Leu-rich"/>
</dbReference>
<dbReference type="Pfam" id="PF06743">
    <property type="entry name" value="FAST_1"/>
    <property type="match status" value="1"/>
</dbReference>
<dbReference type="CTD" id="79675"/>
<dbReference type="GO" id="GO:0035770">
    <property type="term" value="C:ribonucleoprotein granule"/>
    <property type="evidence" value="ECO:0007669"/>
    <property type="project" value="TreeGrafter"/>
</dbReference>
<gene>
    <name evidence="5" type="primary">FASTKD1</name>
</gene>
<dbReference type="Proteomes" id="UP000515156">
    <property type="component" value="Chromosome 7"/>
</dbReference>
<evidence type="ECO:0000256" key="1">
    <source>
        <dbReference type="ARBA" id="ARBA00004173"/>
    </source>
</evidence>
<dbReference type="GeneID" id="115473712"/>
<dbReference type="AlphaFoldDB" id="A0A6P7YN46"/>
<proteinExistence type="predicted"/>
<dbReference type="SMART" id="SM00952">
    <property type="entry name" value="RAP"/>
    <property type="match status" value="1"/>
</dbReference>
<name>A0A6P7YN46_9AMPH</name>
<sequence length="834" mass="96149">MLRLIRAHQFSLRLHQYRAMGSDSLLQQLNNCISEDQVFQLVGKNKAKLSVKHVGCAMNVLWQFQKEKPRLLRTIDYIRNHPEFLALRILAENKIDFMDDEALVDLLYNTLRFNVEHHDSLVEQLVIEGWRRLARFDMTRLSKFSVCLTDQQMHCSPLMGKIADTVNRNLDALQDVRILSVLMISISAVISQKLQDRLIEKAESLIDACESMRFNDIRRIVQFLRNTKHDCRSLLEKCNKVILEKYSKADVENLSIVLGLYQALQFNNPEFRLLARQRLTEMIDSCDDSFGFTKLFAALGPYAGPDVRERLEAGALLMADELGPHQVLVVAGTLEEMECRNQQLIQKVASLLHKYLDVYRPVELAKITQALMVLHCQNPELYTQLRKLLISYLQVNVIPCDVSILIRALAMLPLSRVNDTVISKVAAVLPQCNLSDLNALAISIVKWVRSDHLYQQSTSGVYGKLLQKLNHCAYQRIQKINDLDVLLEELKYVSGDWLEEILLKETMMTCQRLIDQVTWTNVPEFSSFLTRTNYLCTPLLDKIASVTLQHIQKIHPPAVYAILLLFTVLNYDPPQAEQLFEACIQHFRPHLNSFEPHLLVLLGYALAIGEYFPEDLIKTIFSVDFLAKLDAQLETLPAALNMRIRFRLMELNRAVCLEGPEFQIPWFHDRYCQQLQHRGNGCVSTLQQQIHQMLGEILGGISYAKISVLTPYYYALDFECILDKNKKPLLHVDQNILLADLAKVQWGQHSQLVERAGLPPCAQRVAVEFLDSKAFCKNSCHLKGEYAMKKRHLEILGYHVVQIPHFEWNSMELSTKDAWMEYLRRKIFEKDTQS</sequence>
<dbReference type="InterPro" id="IPR013579">
    <property type="entry name" value="FAST_2"/>
</dbReference>
<dbReference type="PROSITE" id="PS51286">
    <property type="entry name" value="RAP"/>
    <property type="match status" value="1"/>
</dbReference>
<comment type="subcellular location">
    <subcellularLocation>
        <location evidence="1">Mitochondrion</location>
    </subcellularLocation>
</comment>
<keyword evidence="5" id="KW-0808">Transferase</keyword>
<dbReference type="PANTHER" id="PTHR21228">
    <property type="entry name" value="FAST LEU-RICH DOMAIN-CONTAINING"/>
    <property type="match status" value="1"/>
</dbReference>
<keyword evidence="4" id="KW-1185">Reference proteome</keyword>
<dbReference type="OrthoDB" id="385235at2759"/>
<dbReference type="GO" id="GO:0005759">
    <property type="term" value="C:mitochondrial matrix"/>
    <property type="evidence" value="ECO:0007669"/>
    <property type="project" value="TreeGrafter"/>
</dbReference>
<dbReference type="InterPro" id="IPR050870">
    <property type="entry name" value="FAST_kinase"/>
</dbReference>
<evidence type="ECO:0000259" key="3">
    <source>
        <dbReference type="PROSITE" id="PS51286"/>
    </source>
</evidence>
<evidence type="ECO:0000313" key="4">
    <source>
        <dbReference type="Proteomes" id="UP000515156"/>
    </source>
</evidence>
<accession>A0A6P7YN46</accession>
<dbReference type="InterPro" id="IPR013584">
    <property type="entry name" value="RAP"/>
</dbReference>
<dbReference type="FunCoup" id="A0A6P7YN46">
    <property type="interactions" value="1268"/>
</dbReference>
<dbReference type="KEGG" id="muo:115473712"/>
<protein>
    <submittedName>
        <fullName evidence="5">FAST kinase domain-containing protein 1, mitochondrial isoform X1</fullName>
    </submittedName>
</protein>
<dbReference type="Pfam" id="PF08368">
    <property type="entry name" value="FAST_2"/>
    <property type="match status" value="1"/>
</dbReference>
<reference evidence="5" key="1">
    <citation type="submission" date="2025-08" db="UniProtKB">
        <authorList>
            <consortium name="RefSeq"/>
        </authorList>
    </citation>
    <scope>IDENTIFICATION</scope>
</reference>
<dbReference type="GO" id="GO:0016301">
    <property type="term" value="F:kinase activity"/>
    <property type="evidence" value="ECO:0007669"/>
    <property type="project" value="UniProtKB-KW"/>
</dbReference>
<keyword evidence="5" id="KW-0418">Kinase</keyword>
<feature type="domain" description="RAP" evidence="3">
    <location>
        <begin position="765"/>
        <end position="825"/>
    </location>
</feature>
<dbReference type="InParanoid" id="A0A6P7YN46"/>
<evidence type="ECO:0000256" key="2">
    <source>
        <dbReference type="ARBA" id="ARBA00023128"/>
    </source>
</evidence>
<dbReference type="GO" id="GO:0044528">
    <property type="term" value="P:regulation of mitochondrial mRNA stability"/>
    <property type="evidence" value="ECO:0007669"/>
    <property type="project" value="InterPro"/>
</dbReference>
<dbReference type="RefSeq" id="XP_030064615.1">
    <property type="nucleotide sequence ID" value="XM_030208755.1"/>
</dbReference>
<dbReference type="PANTHER" id="PTHR21228:SF29">
    <property type="entry name" value="FAST KINASE DOMAIN-CONTAINING PROTEIN 1, MITOCHONDRIAL"/>
    <property type="match status" value="1"/>
</dbReference>
<dbReference type="Pfam" id="PF08373">
    <property type="entry name" value="RAP"/>
    <property type="match status" value="1"/>
</dbReference>
<keyword evidence="2" id="KW-0496">Mitochondrion</keyword>
<dbReference type="GO" id="GO:0003723">
    <property type="term" value="F:RNA binding"/>
    <property type="evidence" value="ECO:0007669"/>
    <property type="project" value="TreeGrafter"/>
</dbReference>
<dbReference type="GO" id="GO:0000963">
    <property type="term" value="P:mitochondrial RNA processing"/>
    <property type="evidence" value="ECO:0007669"/>
    <property type="project" value="TreeGrafter"/>
</dbReference>
<evidence type="ECO:0000313" key="5">
    <source>
        <dbReference type="RefSeq" id="XP_030064615.1"/>
    </source>
</evidence>